<evidence type="ECO:0000256" key="1">
    <source>
        <dbReference type="ARBA" id="ARBA00004613"/>
    </source>
</evidence>
<accession>A0A0L0H2L9</accession>
<dbReference type="Pfam" id="PF09362">
    <property type="entry name" value="DUF1996"/>
    <property type="match status" value="1"/>
</dbReference>
<dbReference type="PATRIC" id="fig|379893.4.peg.2049"/>
<evidence type="ECO:0000259" key="4">
    <source>
        <dbReference type="Pfam" id="PF09362"/>
    </source>
</evidence>
<evidence type="ECO:0000313" key="6">
    <source>
        <dbReference type="EMBL" id="KNC94993.1"/>
    </source>
</evidence>
<dbReference type="AlphaFoldDB" id="A0A0L0H2L9"/>
<feature type="domain" description="DUF1996" evidence="4">
    <location>
        <begin position="31"/>
        <end position="256"/>
    </location>
</feature>
<evidence type="ECO:0000259" key="5">
    <source>
        <dbReference type="Pfam" id="PF24517"/>
    </source>
</evidence>
<evidence type="ECO:0000256" key="3">
    <source>
        <dbReference type="ARBA" id="ARBA00022729"/>
    </source>
</evidence>
<reference evidence="6 7" key="1">
    <citation type="journal article" date="2015" name="Appl. Environ. Microbiol.">
        <title>The Enterobacterium Trabulsiella odontotermitis Presents Novel Adaptations Related to Its Association with Fungus-Growing Termites.</title>
        <authorList>
            <person name="Sapountzis P."/>
            <person name="Gruntjes T."/>
            <person name="Otani S."/>
            <person name="Estevez J."/>
            <person name="da Costa R.R."/>
            <person name="Plunkett G.3rd."/>
            <person name="Perna N.T."/>
            <person name="Poulsen M."/>
        </authorList>
    </citation>
    <scope>NUCLEOTIDE SEQUENCE [LARGE SCALE GENOMIC DNA]</scope>
    <source>
        <strain evidence="6 7">12</strain>
    </source>
</reference>
<comment type="caution">
    <text evidence="6">The sequence shown here is derived from an EMBL/GenBank/DDBJ whole genome shotgun (WGS) entry which is preliminary data.</text>
</comment>
<dbReference type="PANTHER" id="PTHR43662:SF3">
    <property type="entry name" value="DOMAIN PROTEIN, PUTATIVE (AFU_ORTHOLOGUE AFUA_6G11970)-RELATED"/>
    <property type="match status" value="1"/>
</dbReference>
<evidence type="ECO:0000313" key="7">
    <source>
        <dbReference type="Proteomes" id="UP000037393"/>
    </source>
</evidence>
<keyword evidence="3" id="KW-0732">Signal</keyword>
<dbReference type="NCBIfam" id="NF033679">
    <property type="entry name" value="DNRLRE_dom"/>
    <property type="match status" value="1"/>
</dbReference>
<sequence>MILGSASLLAFNAHAGQSDVTCSYHHTLGDDSIMMTGKPNQAMLHDFFGNTHTDAFSTYDTLRAQPETTCNNKADSSAYWAPTMRLPDGEIVKPSYQKTYYQSTKDATNPLTPFPAGLALLAGDHHGSAPSNRITFLCGNGNGYSNKAGEVCGLRSKGDAVQFNVGIQFPDCWDGVHLMPGHGKPNAAYSSNGVCPADFPVKIPTVNLNLAWVLPQITSLDTAKIQFSMDPVMNGDQRTEQWGGVYTVHADFLNGWTEEGARFMTDLCMNNGMDCNHMVPWSYRTASEDTYVSSAEPDRNFGQSPDLFTRQNKTNGDQMMTLMKFPIPPVPAGLTEAQKASFKYQVRIYGTRVESGQDMIYFSPVASNSWHENNVTWNNRPAVAAGNKSGLYIGKTLEYRYVNVDNEVKKALAEGKTEISWYLGGDNYDKSYRFNSRETKENLVLMLTRYQEVKEN</sequence>
<comment type="subcellular location">
    <subcellularLocation>
        <location evidence="1">Secreted</location>
    </subcellularLocation>
</comment>
<gene>
    <name evidence="6" type="ORF">GM31_10055</name>
</gene>
<dbReference type="STRING" id="379893.GCA_001297775_02985"/>
<dbReference type="GO" id="GO:0005576">
    <property type="term" value="C:extracellular region"/>
    <property type="evidence" value="ECO:0007669"/>
    <property type="project" value="UniProtKB-SubCell"/>
</dbReference>
<organism evidence="6 7">
    <name type="scientific">Trabulsiella odontotermitis</name>
    <dbReference type="NCBI Taxonomy" id="379893"/>
    <lineage>
        <taxon>Bacteria</taxon>
        <taxon>Pseudomonadati</taxon>
        <taxon>Pseudomonadota</taxon>
        <taxon>Gammaproteobacteria</taxon>
        <taxon>Enterobacterales</taxon>
        <taxon>Enterobacteriaceae</taxon>
        <taxon>Trabulsiella</taxon>
    </lineage>
</organism>
<feature type="domain" description="Carbohydrate-binding module family 96" evidence="5">
    <location>
        <begin position="281"/>
        <end position="448"/>
    </location>
</feature>
<name>A0A0L0H2L9_9ENTR</name>
<dbReference type="InterPro" id="IPR055372">
    <property type="entry name" value="CBM96"/>
</dbReference>
<keyword evidence="7" id="KW-1185">Reference proteome</keyword>
<dbReference type="PANTHER" id="PTHR43662">
    <property type="match status" value="1"/>
</dbReference>
<dbReference type="InterPro" id="IPR018535">
    <property type="entry name" value="DUF1996"/>
</dbReference>
<protein>
    <submittedName>
        <fullName evidence="6">Uncharacterized protein</fullName>
    </submittedName>
</protein>
<dbReference type="Pfam" id="PF24517">
    <property type="entry name" value="CBM96"/>
    <property type="match status" value="1"/>
</dbReference>
<dbReference type="Proteomes" id="UP000037393">
    <property type="component" value="Unassembled WGS sequence"/>
</dbReference>
<evidence type="ECO:0000256" key="2">
    <source>
        <dbReference type="ARBA" id="ARBA00022525"/>
    </source>
</evidence>
<proteinExistence type="predicted"/>
<keyword evidence="2" id="KW-0964">Secreted</keyword>
<dbReference type="EMBL" id="JNGI01000018">
    <property type="protein sequence ID" value="KNC94993.1"/>
    <property type="molecule type" value="Genomic_DNA"/>
</dbReference>